<keyword evidence="1" id="KW-0732">Signal</keyword>
<dbReference type="AlphaFoldDB" id="A0A2T5C2Z7"/>
<proteinExistence type="predicted"/>
<dbReference type="Gene3D" id="3.10.450.50">
    <property type="match status" value="1"/>
</dbReference>
<evidence type="ECO:0000313" key="2">
    <source>
        <dbReference type="EMBL" id="PTN09072.1"/>
    </source>
</evidence>
<evidence type="ECO:0008006" key="4">
    <source>
        <dbReference type="Google" id="ProtNLM"/>
    </source>
</evidence>
<name>A0A2T5C2Z7_9BACT</name>
<dbReference type="RefSeq" id="WP_146161466.1">
    <property type="nucleotide sequence ID" value="NZ_OY782574.1"/>
</dbReference>
<feature type="chain" id="PRO_5015637379" description="DUF4878 domain-containing protein" evidence="1">
    <location>
        <begin position="22"/>
        <end position="140"/>
    </location>
</feature>
<evidence type="ECO:0000313" key="3">
    <source>
        <dbReference type="Proteomes" id="UP000243525"/>
    </source>
</evidence>
<evidence type="ECO:0000256" key="1">
    <source>
        <dbReference type="SAM" id="SignalP"/>
    </source>
</evidence>
<feature type="signal peptide" evidence="1">
    <location>
        <begin position="1"/>
        <end position="21"/>
    </location>
</feature>
<dbReference type="EMBL" id="QAAD01000006">
    <property type="protein sequence ID" value="PTN09072.1"/>
    <property type="molecule type" value="Genomic_DNA"/>
</dbReference>
<sequence>MKNCMLILMVVVLASCGVSNSPEKVVETFYSNMFSGKTNENVGLILNAKGEPVAPVKQEDQADTIEELNGLTKMVTEVLKQKYNLEKIEYQGIKLIDTKYNEAKTQAKVTFILKIKGAEAEEEEIVVRKIEDKWMISIFG</sequence>
<dbReference type="Proteomes" id="UP000243525">
    <property type="component" value="Unassembled WGS sequence"/>
</dbReference>
<comment type="caution">
    <text evidence="2">The sequence shown here is derived from an EMBL/GenBank/DDBJ whole genome shotgun (WGS) entry which is preliminary data.</text>
</comment>
<gene>
    <name evidence="2" type="ORF">C8N47_106172</name>
</gene>
<dbReference type="PROSITE" id="PS51257">
    <property type="entry name" value="PROKAR_LIPOPROTEIN"/>
    <property type="match status" value="1"/>
</dbReference>
<organism evidence="2 3">
    <name type="scientific">Mangrovibacterium marinum</name>
    <dbReference type="NCBI Taxonomy" id="1639118"/>
    <lineage>
        <taxon>Bacteria</taxon>
        <taxon>Pseudomonadati</taxon>
        <taxon>Bacteroidota</taxon>
        <taxon>Bacteroidia</taxon>
        <taxon>Marinilabiliales</taxon>
        <taxon>Prolixibacteraceae</taxon>
        <taxon>Mangrovibacterium</taxon>
    </lineage>
</organism>
<keyword evidence="3" id="KW-1185">Reference proteome</keyword>
<accession>A0A2T5C2Z7</accession>
<reference evidence="2 3" key="1">
    <citation type="submission" date="2018-04" db="EMBL/GenBank/DDBJ databases">
        <title>Genomic Encyclopedia of Archaeal and Bacterial Type Strains, Phase II (KMG-II): from individual species to whole genera.</title>
        <authorList>
            <person name="Goeker M."/>
        </authorList>
    </citation>
    <scope>NUCLEOTIDE SEQUENCE [LARGE SCALE GENOMIC DNA]</scope>
    <source>
        <strain evidence="2 3">DSM 28823</strain>
    </source>
</reference>
<protein>
    <recommendedName>
        <fullName evidence="4">DUF4878 domain-containing protein</fullName>
    </recommendedName>
</protein>